<organism evidence="2">
    <name type="scientific">uncultured Caudovirales phage</name>
    <dbReference type="NCBI Taxonomy" id="2100421"/>
    <lineage>
        <taxon>Viruses</taxon>
        <taxon>Duplodnaviria</taxon>
        <taxon>Heunggongvirae</taxon>
        <taxon>Uroviricota</taxon>
        <taxon>Caudoviricetes</taxon>
        <taxon>Peduoviridae</taxon>
        <taxon>Maltschvirus</taxon>
        <taxon>Maltschvirus maltsch</taxon>
    </lineage>
</organism>
<evidence type="ECO:0000313" key="2">
    <source>
        <dbReference type="EMBL" id="CAB4145504.1"/>
    </source>
</evidence>
<evidence type="ECO:0000256" key="1">
    <source>
        <dbReference type="SAM" id="MobiDB-lite"/>
    </source>
</evidence>
<feature type="region of interest" description="Disordered" evidence="1">
    <location>
        <begin position="1"/>
        <end position="49"/>
    </location>
</feature>
<accession>A0A6J5MFX3</accession>
<proteinExistence type="predicted"/>
<gene>
    <name evidence="3" type="ORF">UFOVP1207_9</name>
    <name evidence="2" type="ORF">UFOVP474_13</name>
</gene>
<dbReference type="EMBL" id="LR796445">
    <property type="protein sequence ID" value="CAB4145504.1"/>
    <property type="molecule type" value="Genomic_DNA"/>
</dbReference>
<protein>
    <submittedName>
        <fullName evidence="2">Uncharacterized protein</fullName>
    </submittedName>
</protein>
<reference evidence="2" key="1">
    <citation type="submission" date="2020-04" db="EMBL/GenBank/DDBJ databases">
        <authorList>
            <person name="Chiriac C."/>
            <person name="Salcher M."/>
            <person name="Ghai R."/>
            <person name="Kavagutti S V."/>
        </authorList>
    </citation>
    <scope>NUCLEOTIDE SEQUENCE</scope>
</reference>
<sequence>MKKASRANARNADLAGAPPKMATLDDLEVPTVAKPGRAHASNRSSSTKKGGELKINLKAVAEALVDEGYDPAVEIISILKKQIPICDVNGVPKVDPKTKLPMMRDALDPDTKLRMLNEMLQYTQPKLKAVEVKVSGHLELTNEQLDSRLEMLFAKALK</sequence>
<evidence type="ECO:0000313" key="3">
    <source>
        <dbReference type="EMBL" id="CAB4189484.1"/>
    </source>
</evidence>
<dbReference type="EMBL" id="LR797155">
    <property type="protein sequence ID" value="CAB4189484.1"/>
    <property type="molecule type" value="Genomic_DNA"/>
</dbReference>
<name>A0A6J5MFX3_9CAUD</name>